<dbReference type="STRING" id="1392250.A0A2I2GA05"/>
<proteinExistence type="predicted"/>
<keyword evidence="3" id="KW-1185">Reference proteome</keyword>
<dbReference type="AlphaFoldDB" id="A0A2I2GA05"/>
<dbReference type="VEuPathDB" id="FungiDB:P170DRAFT_409295"/>
<dbReference type="EMBL" id="MSFO01000004">
    <property type="protein sequence ID" value="PLB49710.1"/>
    <property type="molecule type" value="Genomic_DNA"/>
</dbReference>
<dbReference type="GO" id="GO:0003824">
    <property type="term" value="F:catalytic activity"/>
    <property type="evidence" value="ECO:0007669"/>
    <property type="project" value="InterPro"/>
</dbReference>
<dbReference type="InterPro" id="IPR000845">
    <property type="entry name" value="Nucleoside_phosphorylase_d"/>
</dbReference>
<evidence type="ECO:0000259" key="1">
    <source>
        <dbReference type="Pfam" id="PF01048"/>
    </source>
</evidence>
<accession>A0A2I2GA05</accession>
<gene>
    <name evidence="2" type="ORF">P170DRAFT_409295</name>
</gene>
<reference evidence="2 3" key="1">
    <citation type="submission" date="2016-12" db="EMBL/GenBank/DDBJ databases">
        <title>The genomes of Aspergillus section Nigri reveals drivers in fungal speciation.</title>
        <authorList>
            <consortium name="DOE Joint Genome Institute"/>
            <person name="Vesth T.C."/>
            <person name="Nybo J."/>
            <person name="Theobald S."/>
            <person name="Brandl J."/>
            <person name="Frisvad J.C."/>
            <person name="Nielsen K.F."/>
            <person name="Lyhne E.K."/>
            <person name="Kogle M.E."/>
            <person name="Kuo A."/>
            <person name="Riley R."/>
            <person name="Clum A."/>
            <person name="Nolan M."/>
            <person name="Lipzen A."/>
            <person name="Salamov A."/>
            <person name="Henrissat B."/>
            <person name="Wiebenga A."/>
            <person name="De Vries R.P."/>
            <person name="Grigoriev I.V."/>
            <person name="Mortensen U.H."/>
            <person name="Andersen M.R."/>
            <person name="Baker S.E."/>
        </authorList>
    </citation>
    <scope>NUCLEOTIDE SEQUENCE [LARGE SCALE GENOMIC DNA]</scope>
    <source>
        <strain evidence="2 3">IBT 23096</strain>
    </source>
</reference>
<dbReference type="InterPro" id="IPR053137">
    <property type="entry name" value="NLR-like"/>
</dbReference>
<dbReference type="InterPro" id="IPR035994">
    <property type="entry name" value="Nucleoside_phosphorylase_sf"/>
</dbReference>
<dbReference type="Pfam" id="PF01048">
    <property type="entry name" value="PNP_UDP_1"/>
    <property type="match status" value="1"/>
</dbReference>
<sequence>MRPTTREEFEVAIICALPHEADAVKASFDETYDTHSHYYSKRPGDINVYTNGRIEQHNVVLCHLPNMGKGSAAVVASNLRMSYPGVQLALVVGICGAVPVSKDGVKIALGDVIISDSLVEYDIGRQYPDGFQRKNDAKSMFGRPSLEIRTVLASLRTLDIGEQFQERIHYHFKALQARKPVWENPSTSLHHESLHEKEKDSQILQSGLHEDTPGPALHIGTMASADTVMKSDTHRDELAHSEGIIGFEMEGPGVWDIFPCLIIKGVCDYADSQKNKLFQNYAAATGAAGAKAFLSHWRSNIRKGM</sequence>
<dbReference type="GeneID" id="36554468"/>
<dbReference type="Proteomes" id="UP000234275">
    <property type="component" value="Unassembled WGS sequence"/>
</dbReference>
<dbReference type="SUPFAM" id="SSF53167">
    <property type="entry name" value="Purine and uridine phosphorylases"/>
    <property type="match status" value="1"/>
</dbReference>
<dbReference type="PANTHER" id="PTHR46082">
    <property type="entry name" value="ATP/GTP-BINDING PROTEIN-RELATED"/>
    <property type="match status" value="1"/>
</dbReference>
<dbReference type="OrthoDB" id="1658288at2759"/>
<dbReference type="RefSeq" id="XP_024705012.1">
    <property type="nucleotide sequence ID" value="XM_024846769.1"/>
</dbReference>
<dbReference type="PANTHER" id="PTHR46082:SF6">
    <property type="entry name" value="AAA+ ATPASE DOMAIN-CONTAINING PROTEIN-RELATED"/>
    <property type="match status" value="1"/>
</dbReference>
<dbReference type="GO" id="GO:0009116">
    <property type="term" value="P:nucleoside metabolic process"/>
    <property type="evidence" value="ECO:0007669"/>
    <property type="project" value="InterPro"/>
</dbReference>
<organism evidence="2 3">
    <name type="scientific">Aspergillus steynii IBT 23096</name>
    <dbReference type="NCBI Taxonomy" id="1392250"/>
    <lineage>
        <taxon>Eukaryota</taxon>
        <taxon>Fungi</taxon>
        <taxon>Dikarya</taxon>
        <taxon>Ascomycota</taxon>
        <taxon>Pezizomycotina</taxon>
        <taxon>Eurotiomycetes</taxon>
        <taxon>Eurotiomycetidae</taxon>
        <taxon>Eurotiales</taxon>
        <taxon>Aspergillaceae</taxon>
        <taxon>Aspergillus</taxon>
        <taxon>Aspergillus subgen. Circumdati</taxon>
    </lineage>
</organism>
<feature type="domain" description="Nucleoside phosphorylase" evidence="1">
    <location>
        <begin position="11"/>
        <end position="254"/>
    </location>
</feature>
<dbReference type="Gene3D" id="3.40.50.1580">
    <property type="entry name" value="Nucleoside phosphorylase domain"/>
    <property type="match status" value="1"/>
</dbReference>
<name>A0A2I2GA05_9EURO</name>
<evidence type="ECO:0000313" key="3">
    <source>
        <dbReference type="Proteomes" id="UP000234275"/>
    </source>
</evidence>
<comment type="caution">
    <text evidence="2">The sequence shown here is derived from an EMBL/GenBank/DDBJ whole genome shotgun (WGS) entry which is preliminary data.</text>
</comment>
<evidence type="ECO:0000313" key="2">
    <source>
        <dbReference type="EMBL" id="PLB49710.1"/>
    </source>
</evidence>
<protein>
    <submittedName>
        <fullName evidence="2">Purine and uridine phosphorylase</fullName>
    </submittedName>
</protein>